<organism evidence="11 12">
    <name type="scientific">Brassica carinata</name>
    <name type="common">Ethiopian mustard</name>
    <name type="synonym">Abyssinian cabbage</name>
    <dbReference type="NCBI Taxonomy" id="52824"/>
    <lineage>
        <taxon>Eukaryota</taxon>
        <taxon>Viridiplantae</taxon>
        <taxon>Streptophyta</taxon>
        <taxon>Embryophyta</taxon>
        <taxon>Tracheophyta</taxon>
        <taxon>Spermatophyta</taxon>
        <taxon>Magnoliopsida</taxon>
        <taxon>eudicotyledons</taxon>
        <taxon>Gunneridae</taxon>
        <taxon>Pentapetalae</taxon>
        <taxon>rosids</taxon>
        <taxon>malvids</taxon>
        <taxon>Brassicales</taxon>
        <taxon>Brassicaceae</taxon>
        <taxon>Brassiceae</taxon>
        <taxon>Brassica</taxon>
    </lineage>
</organism>
<dbReference type="InterPro" id="IPR050913">
    <property type="entry name" value="AP2/ERF_ERF"/>
</dbReference>
<keyword evidence="6" id="KW-0804">Transcription</keyword>
<evidence type="ECO:0000256" key="7">
    <source>
        <dbReference type="ARBA" id="ARBA00023242"/>
    </source>
</evidence>
<keyword evidence="5" id="KW-0010">Activator</keyword>
<dbReference type="EMBL" id="JAAMPC010000003">
    <property type="protein sequence ID" value="KAG2319293.1"/>
    <property type="molecule type" value="Genomic_DNA"/>
</dbReference>
<dbReference type="Gene3D" id="3.30.730.10">
    <property type="entry name" value="AP2/ERF domain"/>
    <property type="match status" value="1"/>
</dbReference>
<dbReference type="PROSITE" id="PS51032">
    <property type="entry name" value="AP2_ERF"/>
    <property type="match status" value="1"/>
</dbReference>
<proteinExistence type="inferred from homology"/>
<comment type="caution">
    <text evidence="11">The sequence shown here is derived from an EMBL/GenBank/DDBJ whole genome shotgun (WGS) entry which is preliminary data.</text>
</comment>
<gene>
    <name evidence="11" type="ORF">Bca52824_012506</name>
</gene>
<keyword evidence="3" id="KW-0805">Transcription regulation</keyword>
<keyword evidence="2" id="KW-0936">Ethylene signaling pathway</keyword>
<dbReference type="GO" id="GO:0005634">
    <property type="term" value="C:nucleus"/>
    <property type="evidence" value="ECO:0007669"/>
    <property type="project" value="UniProtKB-SubCell"/>
</dbReference>
<evidence type="ECO:0000256" key="1">
    <source>
        <dbReference type="ARBA" id="ARBA00004123"/>
    </source>
</evidence>
<dbReference type="InterPro" id="IPR036955">
    <property type="entry name" value="AP2/ERF_dom_sf"/>
</dbReference>
<dbReference type="GO" id="GO:0009873">
    <property type="term" value="P:ethylene-activated signaling pathway"/>
    <property type="evidence" value="ECO:0007669"/>
    <property type="project" value="UniProtKB-KW"/>
</dbReference>
<comment type="subcellular location">
    <subcellularLocation>
        <location evidence="1">Nucleus</location>
    </subcellularLocation>
</comment>
<evidence type="ECO:0000256" key="3">
    <source>
        <dbReference type="ARBA" id="ARBA00023015"/>
    </source>
</evidence>
<dbReference type="SUPFAM" id="SSF54171">
    <property type="entry name" value="DNA-binding domain"/>
    <property type="match status" value="1"/>
</dbReference>
<name>A0A8X7VW80_BRACI</name>
<keyword evidence="4" id="KW-0238">DNA-binding</keyword>
<keyword evidence="7" id="KW-0539">Nucleus</keyword>
<dbReference type="PANTHER" id="PTHR31194">
    <property type="entry name" value="SHN SHINE , DNA BINDING / TRANSCRIPTION FACTOR"/>
    <property type="match status" value="1"/>
</dbReference>
<evidence type="ECO:0000256" key="5">
    <source>
        <dbReference type="ARBA" id="ARBA00023159"/>
    </source>
</evidence>
<reference evidence="11 12" key="1">
    <citation type="submission" date="2020-02" db="EMBL/GenBank/DDBJ databases">
        <authorList>
            <person name="Ma Q."/>
            <person name="Huang Y."/>
            <person name="Song X."/>
            <person name="Pei D."/>
        </authorList>
    </citation>
    <scope>NUCLEOTIDE SEQUENCE [LARGE SCALE GENOMIC DNA]</scope>
    <source>
        <strain evidence="11">Sxm20200214</strain>
        <tissue evidence="11">Leaf</tissue>
    </source>
</reference>
<evidence type="ECO:0000256" key="6">
    <source>
        <dbReference type="ARBA" id="ARBA00023163"/>
    </source>
</evidence>
<keyword evidence="12" id="KW-1185">Reference proteome</keyword>
<dbReference type="InterPro" id="IPR001471">
    <property type="entry name" value="AP2/ERF_dom"/>
</dbReference>
<accession>A0A8X7VW80</accession>
<dbReference type="AlphaFoldDB" id="A0A8X7VW80"/>
<dbReference type="PRINTS" id="PR00367">
    <property type="entry name" value="ETHRSPELEMNT"/>
</dbReference>
<evidence type="ECO:0000256" key="4">
    <source>
        <dbReference type="ARBA" id="ARBA00023125"/>
    </source>
</evidence>
<evidence type="ECO:0000256" key="2">
    <source>
        <dbReference type="ARBA" id="ARBA00022745"/>
    </source>
</evidence>
<evidence type="ECO:0000313" key="12">
    <source>
        <dbReference type="Proteomes" id="UP000886595"/>
    </source>
</evidence>
<evidence type="ECO:0000259" key="10">
    <source>
        <dbReference type="PROSITE" id="PS51032"/>
    </source>
</evidence>
<dbReference type="CDD" id="cd00018">
    <property type="entry name" value="AP2"/>
    <property type="match status" value="1"/>
</dbReference>
<feature type="region of interest" description="Disordered" evidence="9">
    <location>
        <begin position="137"/>
        <end position="158"/>
    </location>
</feature>
<dbReference type="OrthoDB" id="49610at2759"/>
<comment type="similarity">
    <text evidence="8">Belongs to the AP2/ERF transcription factor family. ERF subfamily.</text>
</comment>
<dbReference type="PANTHER" id="PTHR31194:SF222">
    <property type="entry name" value="ETHYLENE-RESPONSIVE TRANSCRIPTION FACTOR ERF120-RELATED"/>
    <property type="match status" value="1"/>
</dbReference>
<feature type="domain" description="AP2/ERF" evidence="10">
    <location>
        <begin position="86"/>
        <end position="147"/>
    </location>
</feature>
<evidence type="ECO:0000256" key="8">
    <source>
        <dbReference type="ARBA" id="ARBA00024343"/>
    </source>
</evidence>
<dbReference type="GO" id="GO:0003677">
    <property type="term" value="F:DNA binding"/>
    <property type="evidence" value="ECO:0007669"/>
    <property type="project" value="UniProtKB-KW"/>
</dbReference>
<protein>
    <recommendedName>
        <fullName evidence="10">AP2/ERF domain-containing protein</fullName>
    </recommendedName>
</protein>
<evidence type="ECO:0000313" key="11">
    <source>
        <dbReference type="EMBL" id="KAG2319293.1"/>
    </source>
</evidence>
<dbReference type="SMART" id="SM00380">
    <property type="entry name" value="AP2"/>
    <property type="match status" value="1"/>
</dbReference>
<dbReference type="InterPro" id="IPR016177">
    <property type="entry name" value="DNA-bd_dom_sf"/>
</dbReference>
<evidence type="ECO:0000256" key="9">
    <source>
        <dbReference type="SAM" id="MobiDB-lite"/>
    </source>
</evidence>
<dbReference type="Pfam" id="PF00847">
    <property type="entry name" value="AP2"/>
    <property type="match status" value="1"/>
</dbReference>
<dbReference type="GO" id="GO:0003700">
    <property type="term" value="F:DNA-binding transcription factor activity"/>
    <property type="evidence" value="ECO:0007669"/>
    <property type="project" value="InterPro"/>
</dbReference>
<dbReference type="Proteomes" id="UP000886595">
    <property type="component" value="Unassembled WGS sequence"/>
</dbReference>
<sequence length="158" mass="17657">MDYSENNPINDQKPLYMTRDQEHVIMVSALQQVISNVESDMTTSSSNWNACAALQTLDAGPCPLCSITGCYGCAFPQHREVKKEKKHKGVRKRPSGKWSAEIWDPIAKVRRWLGTFPTAEMAARAYNDAAAGLVRRRTSRSGTRNGKEACTKTTVEYD</sequence>